<dbReference type="EMBL" id="FOGQ01000015">
    <property type="protein sequence ID" value="SES27278.1"/>
    <property type="molecule type" value="Genomic_DNA"/>
</dbReference>
<reference evidence="7" key="1">
    <citation type="submission" date="2016-10" db="EMBL/GenBank/DDBJ databases">
        <authorList>
            <person name="Varghese N."/>
            <person name="Submissions S."/>
        </authorList>
    </citation>
    <scope>NUCLEOTIDE SEQUENCE [LARGE SCALE GENOMIC DNA]</scope>
    <source>
        <strain evidence="7">DSM 20524</strain>
    </source>
</reference>
<evidence type="ECO:0000256" key="1">
    <source>
        <dbReference type="ARBA" id="ARBA00023015"/>
    </source>
</evidence>
<dbReference type="GO" id="GO:0000976">
    <property type="term" value="F:transcription cis-regulatory region binding"/>
    <property type="evidence" value="ECO:0007669"/>
    <property type="project" value="TreeGrafter"/>
</dbReference>
<evidence type="ECO:0000256" key="3">
    <source>
        <dbReference type="ARBA" id="ARBA00023163"/>
    </source>
</evidence>
<keyword evidence="3" id="KW-0804">Transcription</keyword>
<proteinExistence type="predicted"/>
<feature type="domain" description="HTH tetR-type" evidence="5">
    <location>
        <begin position="9"/>
        <end position="69"/>
    </location>
</feature>
<accession>A0A1H9W0B9</accession>
<dbReference type="RefSeq" id="WP_092260595.1">
    <property type="nucleotide sequence ID" value="NZ_CP047199.1"/>
</dbReference>
<organism evidence="6 7">
    <name type="scientific">Corynebacterium cystitidis DSM 20524</name>
    <dbReference type="NCBI Taxonomy" id="1121357"/>
    <lineage>
        <taxon>Bacteria</taxon>
        <taxon>Bacillati</taxon>
        <taxon>Actinomycetota</taxon>
        <taxon>Actinomycetes</taxon>
        <taxon>Mycobacteriales</taxon>
        <taxon>Corynebacteriaceae</taxon>
        <taxon>Corynebacterium</taxon>
    </lineage>
</organism>
<dbReference type="PRINTS" id="PR00455">
    <property type="entry name" value="HTHTETR"/>
</dbReference>
<keyword evidence="7" id="KW-1185">Reference proteome</keyword>
<dbReference type="InterPro" id="IPR009057">
    <property type="entry name" value="Homeodomain-like_sf"/>
</dbReference>
<dbReference type="PANTHER" id="PTHR30055:SF234">
    <property type="entry name" value="HTH-TYPE TRANSCRIPTIONAL REGULATOR BETI"/>
    <property type="match status" value="1"/>
</dbReference>
<dbReference type="STRING" id="1121357.SAMN05661109_02478"/>
<gene>
    <name evidence="6" type="ORF">SAMN05661109_02478</name>
</gene>
<dbReference type="InterPro" id="IPR001647">
    <property type="entry name" value="HTH_TetR"/>
</dbReference>
<dbReference type="PROSITE" id="PS50977">
    <property type="entry name" value="HTH_TETR_2"/>
    <property type="match status" value="1"/>
</dbReference>
<dbReference type="AlphaFoldDB" id="A0A1H9W0B9"/>
<dbReference type="GO" id="GO:0003700">
    <property type="term" value="F:DNA-binding transcription factor activity"/>
    <property type="evidence" value="ECO:0007669"/>
    <property type="project" value="TreeGrafter"/>
</dbReference>
<dbReference type="InterPro" id="IPR050109">
    <property type="entry name" value="HTH-type_TetR-like_transc_reg"/>
</dbReference>
<feature type="DNA-binding region" description="H-T-H motif" evidence="4">
    <location>
        <begin position="32"/>
        <end position="51"/>
    </location>
</feature>
<keyword evidence="1" id="KW-0805">Transcription regulation</keyword>
<name>A0A1H9W0B9_9CORY</name>
<dbReference type="SUPFAM" id="SSF46689">
    <property type="entry name" value="Homeodomain-like"/>
    <property type="match status" value="1"/>
</dbReference>
<evidence type="ECO:0000256" key="4">
    <source>
        <dbReference type="PROSITE-ProRule" id="PRU00335"/>
    </source>
</evidence>
<dbReference type="Pfam" id="PF00440">
    <property type="entry name" value="TetR_N"/>
    <property type="match status" value="1"/>
</dbReference>
<dbReference type="PANTHER" id="PTHR30055">
    <property type="entry name" value="HTH-TYPE TRANSCRIPTIONAL REGULATOR RUTR"/>
    <property type="match status" value="1"/>
</dbReference>
<sequence length="201" mass="21964">MKRTAEDAWKTKQAILEASLGAFAEHGWRGATFEVIARAAGVSRGALNHHFASKFALLSEALQYGWSKFGDRLFAEDTTSDSATENLRVLLRRYIQWLQGDPKFRALVITTVIVAPQASSSDNAEKSDALASWKRQIENSLNAEEDLPVPRDLVARNVVVFLQGLAVTAITNPGDLPARSSLDSDIDYLVHGFLGTGFGSE</sequence>
<evidence type="ECO:0000313" key="6">
    <source>
        <dbReference type="EMBL" id="SES27278.1"/>
    </source>
</evidence>
<dbReference type="Gene3D" id="1.10.357.10">
    <property type="entry name" value="Tetracycline Repressor, domain 2"/>
    <property type="match status" value="1"/>
</dbReference>
<evidence type="ECO:0000259" key="5">
    <source>
        <dbReference type="PROSITE" id="PS50977"/>
    </source>
</evidence>
<evidence type="ECO:0000313" key="7">
    <source>
        <dbReference type="Proteomes" id="UP000198929"/>
    </source>
</evidence>
<protein>
    <submittedName>
        <fullName evidence="6">Transcriptional regulator, TetR family</fullName>
    </submittedName>
</protein>
<keyword evidence="2 4" id="KW-0238">DNA-binding</keyword>
<evidence type="ECO:0000256" key="2">
    <source>
        <dbReference type="ARBA" id="ARBA00023125"/>
    </source>
</evidence>
<dbReference type="Proteomes" id="UP000198929">
    <property type="component" value="Unassembled WGS sequence"/>
</dbReference>